<dbReference type="EMBL" id="GBRH01267233">
    <property type="protein sequence ID" value="JAD30662.1"/>
    <property type="molecule type" value="Transcribed_RNA"/>
</dbReference>
<dbReference type="GO" id="GO:0080188">
    <property type="term" value="P:gene silencing by siRNA-directed DNA methylation"/>
    <property type="evidence" value="ECO:0007669"/>
    <property type="project" value="InterPro"/>
</dbReference>
<evidence type="ECO:0000313" key="2">
    <source>
        <dbReference type="EMBL" id="JAD30662.1"/>
    </source>
</evidence>
<evidence type="ECO:0000259" key="1">
    <source>
        <dbReference type="Pfam" id="PF03469"/>
    </source>
</evidence>
<dbReference type="AlphaFoldDB" id="A0A0A8Z741"/>
<dbReference type="PANTHER" id="PTHR21596">
    <property type="entry name" value="RIBONUCLEASE P SUBUNIT P38"/>
    <property type="match status" value="1"/>
</dbReference>
<name>A0A0A8Z741_ARUDO</name>
<dbReference type="InterPro" id="IPR005379">
    <property type="entry name" value="FDM1-5/IDN2_XH"/>
</dbReference>
<organism evidence="2">
    <name type="scientific">Arundo donax</name>
    <name type="common">Giant reed</name>
    <name type="synonym">Donax arundinaceus</name>
    <dbReference type="NCBI Taxonomy" id="35708"/>
    <lineage>
        <taxon>Eukaryota</taxon>
        <taxon>Viridiplantae</taxon>
        <taxon>Streptophyta</taxon>
        <taxon>Embryophyta</taxon>
        <taxon>Tracheophyta</taxon>
        <taxon>Spermatophyta</taxon>
        <taxon>Magnoliopsida</taxon>
        <taxon>Liliopsida</taxon>
        <taxon>Poales</taxon>
        <taxon>Poaceae</taxon>
        <taxon>PACMAD clade</taxon>
        <taxon>Arundinoideae</taxon>
        <taxon>Arundineae</taxon>
        <taxon>Arundo</taxon>
    </lineage>
</organism>
<accession>A0A0A8Z741</accession>
<dbReference type="InterPro" id="IPR045177">
    <property type="entry name" value="FDM1-5/IDN2"/>
</dbReference>
<protein>
    <recommendedName>
        <fullName evidence="1">Factor of DNA methylation 1-5/IDN2 domain-containing protein</fullName>
    </recommendedName>
</protein>
<dbReference type="PANTHER" id="PTHR21596:SF3">
    <property type="entry name" value="FACTOR OF DNA METHYLATION 1-RELATED"/>
    <property type="match status" value="1"/>
</dbReference>
<reference evidence="2" key="2">
    <citation type="journal article" date="2015" name="Data Brief">
        <title>Shoot transcriptome of the giant reed, Arundo donax.</title>
        <authorList>
            <person name="Barrero R.A."/>
            <person name="Guerrero F.D."/>
            <person name="Moolhuijzen P."/>
            <person name="Goolsby J.A."/>
            <person name="Tidwell J."/>
            <person name="Bellgard S.E."/>
            <person name="Bellgard M.I."/>
        </authorList>
    </citation>
    <scope>NUCLEOTIDE SEQUENCE</scope>
    <source>
        <tissue evidence="2">Shoot tissue taken approximately 20 cm above the soil surface</tissue>
    </source>
</reference>
<proteinExistence type="predicted"/>
<dbReference type="Pfam" id="PF03469">
    <property type="entry name" value="XH"/>
    <property type="match status" value="1"/>
</dbReference>
<feature type="domain" description="Factor of DNA methylation 1-5/IDN2" evidence="1">
    <location>
        <begin position="2"/>
        <end position="53"/>
    </location>
</feature>
<sequence>MVDRKEMGVLSEDDEKLWELKEDHGEEIYALVSKVLIEINEHNPSGRYAIAEL</sequence>
<reference evidence="2" key="1">
    <citation type="submission" date="2014-09" db="EMBL/GenBank/DDBJ databases">
        <authorList>
            <person name="Magalhaes I.L.F."/>
            <person name="Oliveira U."/>
            <person name="Santos F.R."/>
            <person name="Vidigal T.H.D.A."/>
            <person name="Brescovit A.D."/>
            <person name="Santos A.J."/>
        </authorList>
    </citation>
    <scope>NUCLEOTIDE SEQUENCE</scope>
    <source>
        <tissue evidence="2">Shoot tissue taken approximately 20 cm above the soil surface</tissue>
    </source>
</reference>